<gene>
    <name evidence="2" type="ORF">KL771_14855</name>
</gene>
<reference evidence="2 3" key="1">
    <citation type="submission" date="2021-06" db="EMBL/GenBank/DDBJ databases">
        <authorList>
            <person name="Grouzdev D.S."/>
            <person name="Koziaeva V."/>
        </authorList>
    </citation>
    <scope>NUCLEOTIDE SEQUENCE [LARGE SCALE GENOMIC DNA]</scope>
    <source>
        <strain evidence="2 3">22</strain>
    </source>
</reference>
<keyword evidence="3" id="KW-1185">Reference proteome</keyword>
<dbReference type="AlphaFoldDB" id="A0A947D4M8"/>
<dbReference type="Pfam" id="PF03235">
    <property type="entry name" value="GmrSD_N"/>
    <property type="match status" value="1"/>
</dbReference>
<comment type="caution">
    <text evidence="2">The sequence shown here is derived from an EMBL/GenBank/DDBJ whole genome shotgun (WGS) entry which is preliminary data.</text>
</comment>
<proteinExistence type="predicted"/>
<protein>
    <submittedName>
        <fullName evidence="2">DUF262 domain-containing protein</fullName>
    </submittedName>
</protein>
<dbReference type="InterPro" id="IPR004919">
    <property type="entry name" value="GmrSD_N"/>
</dbReference>
<evidence type="ECO:0000259" key="1">
    <source>
        <dbReference type="Pfam" id="PF03235"/>
    </source>
</evidence>
<organism evidence="2 3">
    <name type="scientific">Prosthecodimorpha staleyi</name>
    <dbReference type="NCBI Taxonomy" id="2840188"/>
    <lineage>
        <taxon>Bacteria</taxon>
        <taxon>Pseudomonadati</taxon>
        <taxon>Pseudomonadota</taxon>
        <taxon>Alphaproteobacteria</taxon>
        <taxon>Hyphomicrobiales</taxon>
        <taxon>Ancalomicrobiaceae</taxon>
        <taxon>Prosthecodimorpha</taxon>
    </lineage>
</organism>
<dbReference type="EMBL" id="JAHHZF010000007">
    <property type="protein sequence ID" value="MBT9290746.1"/>
    <property type="molecule type" value="Genomic_DNA"/>
</dbReference>
<accession>A0A947D4M8</accession>
<dbReference type="PANTHER" id="PTHR35149">
    <property type="entry name" value="SLL5132 PROTEIN"/>
    <property type="match status" value="1"/>
</dbReference>
<evidence type="ECO:0000313" key="3">
    <source>
        <dbReference type="Proteomes" id="UP000766595"/>
    </source>
</evidence>
<dbReference type="Proteomes" id="UP000766595">
    <property type="component" value="Unassembled WGS sequence"/>
</dbReference>
<dbReference type="PANTHER" id="PTHR35149:SF2">
    <property type="entry name" value="DUF262 DOMAIN-CONTAINING PROTEIN"/>
    <property type="match status" value="1"/>
</dbReference>
<dbReference type="RefSeq" id="WP_261969339.1">
    <property type="nucleotide sequence ID" value="NZ_JAHHZF010000007.1"/>
</dbReference>
<name>A0A947D4M8_9HYPH</name>
<feature type="domain" description="GmrSD restriction endonucleases N-terminal" evidence="1">
    <location>
        <begin position="15"/>
        <end position="235"/>
    </location>
</feature>
<evidence type="ECO:0000313" key="2">
    <source>
        <dbReference type="EMBL" id="MBT9290746.1"/>
    </source>
</evidence>
<sequence length="552" mass="61938">MMPSLHARELPLRKMMSEEYVFCIPNFQRAYSWSTEQAGDLLDDLFTEIDEYDPECPVDAMRPYFFGSVILVRMPNAPEADVIDGQQRLTTLTMLISLLRDIETDQATAAALHDLVHARGNPLVGTSDRFRLTLRPRDNDFFAAFVQAPGATCTVPDDSAEPAGDDNILRNLVFMRKALQALSPKRRQRLTMFVVERCYFVVITAADRSTAYRIFSVINSRGLNLSTSDLIKAEIVSSLPDEQAEAMACEWERIEGALGRAGFESLLHHTLFAHTGRRVKSILTDFQSLVPNGIGREAFVADILIPYASIYDYLINQKASLERDSGSLFVLQSFDFNEWIGPALRILNNCKERALHTEFLEKLERLCFYLLLRRDYTGSRLARFGKIVDTLAAGENVLQDGSPLDLSDAERQELRGLLYSPAISATRVQLPIMLKLELLLSGASGLPAPEDLHVDKFATRRAPAAGRALTVGVRSDKDILNGLGNLVLVRRRRSLATIRETAVERRERLMGHDASEPFATSVSLLDAEGDVTERLEQREAAFLERLCSHWQL</sequence>